<proteinExistence type="predicted"/>
<feature type="region of interest" description="Disordered" evidence="1">
    <location>
        <begin position="1"/>
        <end position="49"/>
    </location>
</feature>
<protein>
    <submittedName>
        <fullName evidence="2">Uncharacterized protein</fullName>
    </submittedName>
</protein>
<name>A0A0C9WM41_9AGAR</name>
<dbReference type="OrthoDB" id="10353368at2759"/>
<evidence type="ECO:0000313" key="3">
    <source>
        <dbReference type="Proteomes" id="UP000054477"/>
    </source>
</evidence>
<organism evidence="2 3">
    <name type="scientific">Laccaria amethystina LaAM-08-1</name>
    <dbReference type="NCBI Taxonomy" id="1095629"/>
    <lineage>
        <taxon>Eukaryota</taxon>
        <taxon>Fungi</taxon>
        <taxon>Dikarya</taxon>
        <taxon>Basidiomycota</taxon>
        <taxon>Agaricomycotina</taxon>
        <taxon>Agaricomycetes</taxon>
        <taxon>Agaricomycetidae</taxon>
        <taxon>Agaricales</taxon>
        <taxon>Agaricineae</taxon>
        <taxon>Hydnangiaceae</taxon>
        <taxon>Laccaria</taxon>
    </lineage>
</organism>
<gene>
    <name evidence="2" type="ORF">K443DRAFT_105068</name>
</gene>
<sequence length="49" mass="5281">LEYIKGKSTQSFQLPSPLGFREHASSQHVGPFPSQLVQGDSDSCPVHGV</sequence>
<keyword evidence="3" id="KW-1185">Reference proteome</keyword>
<reference evidence="3" key="2">
    <citation type="submission" date="2015-01" db="EMBL/GenBank/DDBJ databases">
        <title>Evolutionary Origins and Diversification of the Mycorrhizal Mutualists.</title>
        <authorList>
            <consortium name="DOE Joint Genome Institute"/>
            <consortium name="Mycorrhizal Genomics Consortium"/>
            <person name="Kohler A."/>
            <person name="Kuo A."/>
            <person name="Nagy L.G."/>
            <person name="Floudas D."/>
            <person name="Copeland A."/>
            <person name="Barry K.W."/>
            <person name="Cichocki N."/>
            <person name="Veneault-Fourrey C."/>
            <person name="LaButti K."/>
            <person name="Lindquist E.A."/>
            <person name="Lipzen A."/>
            <person name="Lundell T."/>
            <person name="Morin E."/>
            <person name="Murat C."/>
            <person name="Riley R."/>
            <person name="Ohm R."/>
            <person name="Sun H."/>
            <person name="Tunlid A."/>
            <person name="Henrissat B."/>
            <person name="Grigoriev I.V."/>
            <person name="Hibbett D.S."/>
            <person name="Martin F."/>
        </authorList>
    </citation>
    <scope>NUCLEOTIDE SEQUENCE [LARGE SCALE GENOMIC DNA]</scope>
    <source>
        <strain evidence="3">LaAM-08-1</strain>
    </source>
</reference>
<dbReference type="Proteomes" id="UP000054477">
    <property type="component" value="Unassembled WGS sequence"/>
</dbReference>
<evidence type="ECO:0000256" key="1">
    <source>
        <dbReference type="SAM" id="MobiDB-lite"/>
    </source>
</evidence>
<feature type="non-terminal residue" evidence="2">
    <location>
        <position position="1"/>
    </location>
</feature>
<reference evidence="2 3" key="1">
    <citation type="submission" date="2014-04" db="EMBL/GenBank/DDBJ databases">
        <authorList>
            <consortium name="DOE Joint Genome Institute"/>
            <person name="Kuo A."/>
            <person name="Kohler A."/>
            <person name="Nagy L.G."/>
            <person name="Floudas D."/>
            <person name="Copeland A."/>
            <person name="Barry K.W."/>
            <person name="Cichocki N."/>
            <person name="Veneault-Fourrey C."/>
            <person name="LaButti K."/>
            <person name="Lindquist E.A."/>
            <person name="Lipzen A."/>
            <person name="Lundell T."/>
            <person name="Morin E."/>
            <person name="Murat C."/>
            <person name="Sun H."/>
            <person name="Tunlid A."/>
            <person name="Henrissat B."/>
            <person name="Grigoriev I.V."/>
            <person name="Hibbett D.S."/>
            <person name="Martin F."/>
            <person name="Nordberg H.P."/>
            <person name="Cantor M.N."/>
            <person name="Hua S.X."/>
        </authorList>
    </citation>
    <scope>NUCLEOTIDE SEQUENCE [LARGE SCALE GENOMIC DNA]</scope>
    <source>
        <strain evidence="2 3">LaAM-08-1</strain>
    </source>
</reference>
<accession>A0A0C9WM41</accession>
<dbReference type="AlphaFoldDB" id="A0A0C9WM41"/>
<evidence type="ECO:0000313" key="2">
    <source>
        <dbReference type="EMBL" id="KIJ97794.1"/>
    </source>
</evidence>
<dbReference type="HOGENOM" id="CLU_3143291_0_0_1"/>
<dbReference type="EMBL" id="KN838684">
    <property type="protein sequence ID" value="KIJ97794.1"/>
    <property type="molecule type" value="Genomic_DNA"/>
</dbReference>